<dbReference type="Proteomes" id="UP000031740">
    <property type="component" value="Unassembled WGS sequence"/>
</dbReference>
<keyword evidence="4 7" id="KW-0418">Kinase</keyword>
<name>A0A072R5S9_BARBA</name>
<dbReference type="UniPathway" id="UPA00053">
    <property type="reaction ID" value="UER00088"/>
</dbReference>
<dbReference type="InterPro" id="IPR000623">
    <property type="entry name" value="Shikimate_kinase/TSH1"/>
</dbReference>
<feature type="binding site" evidence="7">
    <location>
        <position position="140"/>
    </location>
    <ligand>
        <name>ATP</name>
        <dbReference type="ChEBI" id="CHEBI:30616"/>
    </ligand>
</feature>
<keyword evidence="5 7" id="KW-0067">ATP-binding</keyword>
<organism evidence="8 9">
    <name type="scientific">Bartonella bacilliformis Ver097</name>
    <dbReference type="NCBI Taxonomy" id="1293911"/>
    <lineage>
        <taxon>Bacteria</taxon>
        <taxon>Pseudomonadati</taxon>
        <taxon>Pseudomonadota</taxon>
        <taxon>Alphaproteobacteria</taxon>
        <taxon>Hyphomicrobiales</taxon>
        <taxon>Bartonellaceae</taxon>
        <taxon>Bartonella</taxon>
    </lineage>
</organism>
<dbReference type="STRING" id="1293911.H710_00251"/>
<dbReference type="AlphaFoldDB" id="A0A072R5S9"/>
<dbReference type="EMBL" id="ASIV01000001">
    <property type="protein sequence ID" value="KEG21303.1"/>
    <property type="molecule type" value="Genomic_DNA"/>
</dbReference>
<dbReference type="Pfam" id="PF01202">
    <property type="entry name" value="SKI"/>
    <property type="match status" value="1"/>
</dbReference>
<keyword evidence="6 7" id="KW-0057">Aromatic amino acid biosynthesis</keyword>
<feature type="binding site" evidence="7">
    <location>
        <position position="159"/>
    </location>
    <ligand>
        <name>substrate</name>
    </ligand>
</feature>
<dbReference type="GO" id="GO:0004765">
    <property type="term" value="F:shikimate kinase activity"/>
    <property type="evidence" value="ECO:0007669"/>
    <property type="project" value="UniProtKB-UniRule"/>
</dbReference>
<dbReference type="PRINTS" id="PR01100">
    <property type="entry name" value="SHIKIMTKNASE"/>
</dbReference>
<dbReference type="GO" id="GO:0005524">
    <property type="term" value="F:ATP binding"/>
    <property type="evidence" value="ECO:0007669"/>
    <property type="project" value="UniProtKB-UniRule"/>
</dbReference>
<evidence type="ECO:0000256" key="3">
    <source>
        <dbReference type="ARBA" id="ARBA00022741"/>
    </source>
</evidence>
<gene>
    <name evidence="7" type="primary">aroK</name>
    <name evidence="8" type="ORF">H710_00251</name>
</gene>
<reference evidence="8 9" key="1">
    <citation type="submission" date="2013-04" db="EMBL/GenBank/DDBJ databases">
        <title>The Genome Sequence of Bartonella bacilliformis Ver097.</title>
        <authorList>
            <consortium name="The Broad Institute Genomics Platform"/>
            <consortium name="The Broad Institute Genome Sequencing Center for Infectious Disease"/>
            <person name="Feldgarden M."/>
            <person name="Kirby J."/>
            <person name="Birtles R."/>
            <person name="Dasch G."/>
            <person name="Hendrix L."/>
            <person name="Koehler J."/>
            <person name="Walker B."/>
            <person name="Young S.K."/>
            <person name="Zeng Q."/>
            <person name="Gargeya S."/>
            <person name="Fitzgerald M."/>
            <person name="Haas B."/>
            <person name="Abouelleil A."/>
            <person name="Allen A.W."/>
            <person name="Alvarado L."/>
            <person name="Arachchi H.M."/>
            <person name="Berlin A.M."/>
            <person name="Chapman S.B."/>
            <person name="Gainer-Dewar J."/>
            <person name="Goldberg J."/>
            <person name="Griggs A."/>
            <person name="Gujja S."/>
            <person name="Hansen M."/>
            <person name="Howarth C."/>
            <person name="Imamovic A."/>
            <person name="Ireland A."/>
            <person name="Larimer J."/>
            <person name="McCowan C."/>
            <person name="Murphy C."/>
            <person name="Pearson M."/>
            <person name="Poon T.W."/>
            <person name="Priest M."/>
            <person name="Roberts A."/>
            <person name="Saif S."/>
            <person name="Shea T."/>
            <person name="Sisk P."/>
            <person name="Sykes S."/>
            <person name="Wortman J."/>
            <person name="Nusbaum C."/>
            <person name="Birren B."/>
        </authorList>
    </citation>
    <scope>NUCLEOTIDE SEQUENCE [LARGE SCALE GENOMIC DNA]</scope>
    <source>
        <strain evidence="8 9">Ver097</strain>
    </source>
</reference>
<dbReference type="GO" id="GO:0009073">
    <property type="term" value="P:aromatic amino acid family biosynthetic process"/>
    <property type="evidence" value="ECO:0007669"/>
    <property type="project" value="UniProtKB-KW"/>
</dbReference>
<dbReference type="CDD" id="cd00464">
    <property type="entry name" value="SK"/>
    <property type="match status" value="1"/>
</dbReference>
<dbReference type="GO" id="GO:0000287">
    <property type="term" value="F:magnesium ion binding"/>
    <property type="evidence" value="ECO:0007669"/>
    <property type="project" value="UniProtKB-UniRule"/>
</dbReference>
<keyword evidence="1 7" id="KW-0028">Amino-acid biosynthesis</keyword>
<dbReference type="GO" id="GO:0008652">
    <property type="term" value="P:amino acid biosynthetic process"/>
    <property type="evidence" value="ECO:0007669"/>
    <property type="project" value="UniProtKB-KW"/>
</dbReference>
<dbReference type="InterPro" id="IPR031322">
    <property type="entry name" value="Shikimate/glucono_kinase"/>
</dbReference>
<evidence type="ECO:0000313" key="9">
    <source>
        <dbReference type="Proteomes" id="UP000031740"/>
    </source>
</evidence>
<dbReference type="PATRIC" id="fig|1293911.3.peg.260"/>
<comment type="cofactor">
    <cofactor evidence="7">
        <name>Mg(2+)</name>
        <dbReference type="ChEBI" id="CHEBI:18420"/>
    </cofactor>
    <text evidence="7">Binds 1 Mg(2+) ion per subunit.</text>
</comment>
<evidence type="ECO:0000256" key="2">
    <source>
        <dbReference type="ARBA" id="ARBA00022679"/>
    </source>
</evidence>
<comment type="subcellular location">
    <subcellularLocation>
        <location evidence="7">Cytoplasm</location>
    </subcellularLocation>
</comment>
<dbReference type="GO" id="GO:0005829">
    <property type="term" value="C:cytosol"/>
    <property type="evidence" value="ECO:0007669"/>
    <property type="project" value="TreeGrafter"/>
</dbReference>
<dbReference type="NCBIfam" id="NF010552">
    <property type="entry name" value="PRK13946.1"/>
    <property type="match status" value="1"/>
</dbReference>
<comment type="caution">
    <text evidence="7">Lacks conserved residue(s) required for the propagation of feature annotation.</text>
</comment>
<comment type="similarity">
    <text evidence="7">Belongs to the shikimate kinase family.</text>
</comment>
<dbReference type="PANTHER" id="PTHR21087:SF16">
    <property type="entry name" value="SHIKIMATE KINASE 1, CHLOROPLASTIC"/>
    <property type="match status" value="1"/>
</dbReference>
<keyword evidence="7" id="KW-0963">Cytoplasm</keyword>
<feature type="binding site" evidence="7">
    <location>
        <position position="38"/>
    </location>
    <ligand>
        <name>Mg(2+)</name>
        <dbReference type="ChEBI" id="CHEBI:18420"/>
    </ligand>
</feature>
<protein>
    <recommendedName>
        <fullName evidence="7">Shikimate kinase</fullName>
        <shortName evidence="7">SK</shortName>
        <ecNumber evidence="7">2.7.1.71</ecNumber>
    </recommendedName>
</protein>
<dbReference type="PANTHER" id="PTHR21087">
    <property type="entry name" value="SHIKIMATE KINASE"/>
    <property type="match status" value="1"/>
</dbReference>
<keyword evidence="2 7" id="KW-0808">Transferase</keyword>
<evidence type="ECO:0000256" key="6">
    <source>
        <dbReference type="ARBA" id="ARBA00023141"/>
    </source>
</evidence>
<keyword evidence="3 7" id="KW-0547">Nucleotide-binding</keyword>
<dbReference type="InterPro" id="IPR027417">
    <property type="entry name" value="P-loop_NTPase"/>
</dbReference>
<proteinExistence type="inferred from homology"/>
<comment type="function">
    <text evidence="7">Catalyzes the specific phosphorylation of the 3-hydroxyl group of shikimic acid using ATP as a cosubstrate.</text>
</comment>
<accession>A0A072R5S9</accession>
<comment type="subunit">
    <text evidence="7">Monomer.</text>
</comment>
<feature type="binding site" evidence="7">
    <location>
        <position position="56"/>
    </location>
    <ligand>
        <name>substrate</name>
    </ligand>
</feature>
<evidence type="ECO:0000256" key="4">
    <source>
        <dbReference type="ARBA" id="ARBA00022777"/>
    </source>
</evidence>
<keyword evidence="7" id="KW-0479">Metal-binding</keyword>
<dbReference type="HOGENOM" id="CLU_057607_2_0_5"/>
<evidence type="ECO:0000256" key="1">
    <source>
        <dbReference type="ARBA" id="ARBA00022605"/>
    </source>
</evidence>
<comment type="pathway">
    <text evidence="7">Metabolic intermediate biosynthesis; chorismate biosynthesis; chorismate from D-erythrose 4-phosphate and phosphoenolpyruvate: step 5/7.</text>
</comment>
<dbReference type="Gene3D" id="3.40.50.300">
    <property type="entry name" value="P-loop containing nucleotide triphosphate hydrolases"/>
    <property type="match status" value="1"/>
</dbReference>
<comment type="catalytic activity">
    <reaction evidence="7">
        <text>shikimate + ATP = 3-phosphoshikimate + ADP + H(+)</text>
        <dbReference type="Rhea" id="RHEA:13121"/>
        <dbReference type="ChEBI" id="CHEBI:15378"/>
        <dbReference type="ChEBI" id="CHEBI:30616"/>
        <dbReference type="ChEBI" id="CHEBI:36208"/>
        <dbReference type="ChEBI" id="CHEBI:145989"/>
        <dbReference type="ChEBI" id="CHEBI:456216"/>
        <dbReference type="EC" id="2.7.1.71"/>
    </reaction>
</comment>
<feature type="binding site" evidence="7">
    <location>
        <position position="102"/>
    </location>
    <ligand>
        <name>substrate</name>
    </ligand>
</feature>
<comment type="caution">
    <text evidence="8">The sequence shown here is derived from an EMBL/GenBank/DDBJ whole genome shotgun (WGS) entry which is preliminary data.</text>
</comment>
<dbReference type="HAMAP" id="MF_00109">
    <property type="entry name" value="Shikimate_kinase"/>
    <property type="match status" value="1"/>
</dbReference>
<evidence type="ECO:0000313" key="8">
    <source>
        <dbReference type="EMBL" id="KEG21303.1"/>
    </source>
</evidence>
<dbReference type="RefSeq" id="WP_041849040.1">
    <property type="nucleotide sequence ID" value="NZ_KL503802.1"/>
</dbReference>
<dbReference type="EC" id="2.7.1.71" evidence="7"/>
<keyword evidence="7" id="KW-0460">Magnesium</keyword>
<feature type="binding site" evidence="7">
    <location>
        <position position="80"/>
    </location>
    <ligand>
        <name>substrate</name>
    </ligand>
</feature>
<evidence type="ECO:0000256" key="5">
    <source>
        <dbReference type="ARBA" id="ARBA00022840"/>
    </source>
</evidence>
<dbReference type="GO" id="GO:0009423">
    <property type="term" value="P:chorismate biosynthetic process"/>
    <property type="evidence" value="ECO:0007669"/>
    <property type="project" value="UniProtKB-UniRule"/>
</dbReference>
<dbReference type="SUPFAM" id="SSF52540">
    <property type="entry name" value="P-loop containing nucleoside triphosphate hydrolases"/>
    <property type="match status" value="1"/>
</dbReference>
<feature type="binding site" evidence="7">
    <location>
        <begin position="34"/>
        <end position="39"/>
    </location>
    <ligand>
        <name>ATP</name>
        <dbReference type="ChEBI" id="CHEBI:30616"/>
    </ligand>
</feature>
<sequence>MKNNRPHPILETHIKSEFLSCLNQQTLVFVGFMGSGKSAIGKRVATMLDLPFYDSDQEIEKAAQMTISDLFEIHGESEFRLLEQRVILNILKNGPLVLATGGGAYMNENIRKAIHHRGISIWLKTDFNLLIKRVSRRLTRPLLQTDNPQETIRILMEQRYPIYATANLMVKNHKESRNMVAKKVIKRVQNYINDRNKKHASQNHYCQT</sequence>
<evidence type="ECO:0000256" key="7">
    <source>
        <dbReference type="HAMAP-Rule" id="MF_00109"/>
    </source>
</evidence>